<feature type="coiled-coil region" evidence="1">
    <location>
        <begin position="754"/>
        <end position="854"/>
    </location>
</feature>
<dbReference type="InterPro" id="IPR019734">
    <property type="entry name" value="TPR_rpt"/>
</dbReference>
<feature type="domain" description="TIR" evidence="2">
    <location>
        <begin position="1"/>
        <end position="143"/>
    </location>
</feature>
<dbReference type="Pfam" id="PF13676">
    <property type="entry name" value="TIR_2"/>
    <property type="match status" value="1"/>
</dbReference>
<dbReference type="RefSeq" id="WP_050435449.1">
    <property type="nucleotide sequence ID" value="NZ_CP012159.1"/>
</dbReference>
<accession>A0A0K1ET86</accession>
<dbReference type="SUPFAM" id="SSF52200">
    <property type="entry name" value="Toll/Interleukin receptor TIR domain"/>
    <property type="match status" value="1"/>
</dbReference>
<dbReference type="InterPro" id="IPR011990">
    <property type="entry name" value="TPR-like_helical_dom_sf"/>
</dbReference>
<dbReference type="PANTHER" id="PTHR10098">
    <property type="entry name" value="RAPSYN-RELATED"/>
    <property type="match status" value="1"/>
</dbReference>
<dbReference type="InterPro" id="IPR035897">
    <property type="entry name" value="Toll_tir_struct_dom_sf"/>
</dbReference>
<dbReference type="InterPro" id="IPR000157">
    <property type="entry name" value="TIR_dom"/>
</dbReference>
<dbReference type="PANTHER" id="PTHR10098:SF106">
    <property type="entry name" value="TETRATRICOPEPTIDE REPEAT PROTEIN 28-LIKE PROTEIN"/>
    <property type="match status" value="1"/>
</dbReference>
<gene>
    <name evidence="3" type="ORF">CMC5_082940</name>
</gene>
<dbReference type="Pfam" id="PF13424">
    <property type="entry name" value="TPR_12"/>
    <property type="match status" value="2"/>
</dbReference>
<dbReference type="SUPFAM" id="SSF48452">
    <property type="entry name" value="TPR-like"/>
    <property type="match status" value="3"/>
</dbReference>
<evidence type="ECO:0000256" key="1">
    <source>
        <dbReference type="SAM" id="Coils"/>
    </source>
</evidence>
<sequence length="884" mass="96772">MAVRVFISYAHKDETYRQALETCLKQLQRQGLVDLWHDRKIAPGGERANEISAHLDQAHLILLLVSQDFLASDYCTDVEVDRALERHRQGEAQVVPVILRHCTWDWAPFATLQALPTDGLPIKAWSDQDEVWTQIARALRVEIERRVPSQTAAAPASACPPVAALPAPGPCVGRESILSALNAALLADEPPRILIRGVAGIGKSTVSLVASHAPDIAARYGARRYFVRLDAAKDADGLVSAIALALRSSSGVDLRQSGWRALDSTPALLLLDNLETPWDHDPTGVETVLAELAALPELALVVSIRRGVQPGGVAWSPSIQVEPLRDGESEDVYCAIAGDQHRGEAQLQELLGKMDGVPLAITLLAHAAQGNELTNLVEEWEARRTRMLERGPGPHRSATSWSVSLELSLQAPGMTDEARRLAALLGVLPDGVAQQDLRSLMQDAGPTAARVLAQHALAYFEKGRLRMLAPVREYVELVCPPAEQDLGLAMAFYGELVREQGPLVGRVQGARASARLGADLTNLQILIGKGLNGENPAAWLDAAIALSNFGRFTGLSKLALLEQTLALAESTGDERRAARCAWHLGEFAEVRSAHEEAKARYEQARLMYQRVDDLPGVARCLHHLGNLASSRLAYDEAGAKFEQARLMFEHAGDTLGEANCLHSLGNLASRRSAYDEAEAKFAQARLMFERAGDLHGEARCLDSLGNLASRRSEYGEARAKCEQARLIFQRVGDVLNEAYCVHSLGDLASKRLEYDEARAMYEQARLVFQRAEDNWGEANCNRSLGELALSCSEYDEARAKYEQARSMYQRAGDTWGEAHCKRNLGDLALRRLDYEEARAQYEQARSMYQRVADILGEASCNRGLGDIARGVGNVSDALPKMISR</sequence>
<dbReference type="Gene3D" id="3.40.50.10140">
    <property type="entry name" value="Toll/interleukin-1 receptor homology (TIR) domain"/>
    <property type="match status" value="1"/>
</dbReference>
<dbReference type="SMART" id="SM00028">
    <property type="entry name" value="TPR"/>
    <property type="match status" value="6"/>
</dbReference>
<dbReference type="Proteomes" id="UP000067626">
    <property type="component" value="Chromosome"/>
</dbReference>
<dbReference type="Gene3D" id="3.40.50.300">
    <property type="entry name" value="P-loop containing nucleotide triphosphate hydrolases"/>
    <property type="match status" value="1"/>
</dbReference>
<reference evidence="3 4" key="1">
    <citation type="submission" date="2015-07" db="EMBL/GenBank/DDBJ databases">
        <title>Genome analysis of myxobacterium Chondromyces crocatus Cm c5 reveals a high potential for natural compound synthesis and the genetic basis for the loss of fruiting body formation.</title>
        <authorList>
            <person name="Zaburannyi N."/>
            <person name="Bunk B."/>
            <person name="Maier J."/>
            <person name="Overmann J."/>
            <person name="Mueller R."/>
        </authorList>
    </citation>
    <scope>NUCLEOTIDE SEQUENCE [LARGE SCALE GENOMIC DNA]</scope>
    <source>
        <strain evidence="3 4">Cm c5</strain>
    </source>
</reference>
<dbReference type="GO" id="GO:0007165">
    <property type="term" value="P:signal transduction"/>
    <property type="evidence" value="ECO:0007669"/>
    <property type="project" value="InterPro"/>
</dbReference>
<dbReference type="KEGG" id="ccro:CMC5_082940"/>
<dbReference type="Gene3D" id="1.25.40.10">
    <property type="entry name" value="Tetratricopeptide repeat domain"/>
    <property type="match status" value="2"/>
</dbReference>
<dbReference type="OrthoDB" id="5479143at2"/>
<evidence type="ECO:0000313" key="3">
    <source>
        <dbReference type="EMBL" id="AKT44056.1"/>
    </source>
</evidence>
<protein>
    <recommendedName>
        <fullName evidence="2">TIR domain-containing protein</fullName>
    </recommendedName>
</protein>
<proteinExistence type="predicted"/>
<evidence type="ECO:0000259" key="2">
    <source>
        <dbReference type="PROSITE" id="PS50104"/>
    </source>
</evidence>
<organism evidence="3 4">
    <name type="scientific">Chondromyces crocatus</name>
    <dbReference type="NCBI Taxonomy" id="52"/>
    <lineage>
        <taxon>Bacteria</taxon>
        <taxon>Pseudomonadati</taxon>
        <taxon>Myxococcota</taxon>
        <taxon>Polyangia</taxon>
        <taxon>Polyangiales</taxon>
        <taxon>Polyangiaceae</taxon>
        <taxon>Chondromyces</taxon>
    </lineage>
</organism>
<keyword evidence="1" id="KW-0175">Coiled coil</keyword>
<keyword evidence="4" id="KW-1185">Reference proteome</keyword>
<evidence type="ECO:0000313" key="4">
    <source>
        <dbReference type="Proteomes" id="UP000067626"/>
    </source>
</evidence>
<dbReference type="InterPro" id="IPR027417">
    <property type="entry name" value="P-loop_NTPase"/>
</dbReference>
<dbReference type="AlphaFoldDB" id="A0A0K1ET86"/>
<dbReference type="SUPFAM" id="SSF52540">
    <property type="entry name" value="P-loop containing nucleoside triphosphate hydrolases"/>
    <property type="match status" value="1"/>
</dbReference>
<dbReference type="EMBL" id="CP012159">
    <property type="protein sequence ID" value="AKT44056.1"/>
    <property type="molecule type" value="Genomic_DNA"/>
</dbReference>
<name>A0A0K1ET86_CHOCO</name>
<dbReference type="SMART" id="SM00255">
    <property type="entry name" value="TIR"/>
    <property type="match status" value="1"/>
</dbReference>
<dbReference type="PROSITE" id="PS50104">
    <property type="entry name" value="TIR"/>
    <property type="match status" value="1"/>
</dbReference>
<dbReference type="STRING" id="52.CMC5_082940"/>